<reference evidence="2 3" key="1">
    <citation type="submission" date="2017-06" db="EMBL/GenBank/DDBJ databases">
        <title>Genome sequencing of cyanobaciteial culture collection at National Institute for Environmental Studies (NIES).</title>
        <authorList>
            <person name="Hirose Y."/>
            <person name="Shimura Y."/>
            <person name="Fujisawa T."/>
            <person name="Nakamura Y."/>
            <person name="Kawachi M."/>
        </authorList>
    </citation>
    <scope>NUCLEOTIDE SEQUENCE [LARGE SCALE GENOMIC DNA]</scope>
    <source>
        <strain evidence="2 3">NIES-37</strain>
    </source>
</reference>
<gene>
    <name evidence="2" type="ORF">NIES37_42990</name>
</gene>
<dbReference type="Pfam" id="PF06051">
    <property type="entry name" value="DUF928"/>
    <property type="match status" value="1"/>
</dbReference>
<dbReference type="RefSeq" id="WP_096579095.1">
    <property type="nucleotide sequence ID" value="NZ_CAWNJS010000001.1"/>
</dbReference>
<evidence type="ECO:0008006" key="4">
    <source>
        <dbReference type="Google" id="ProtNLM"/>
    </source>
</evidence>
<accession>A0A1Z4N3J1</accession>
<dbReference type="InterPro" id="IPR010328">
    <property type="entry name" value="DUF928"/>
</dbReference>
<name>A0A1Z4N3J1_9CYAN</name>
<keyword evidence="1" id="KW-0732">Signal</keyword>
<dbReference type="Proteomes" id="UP000218785">
    <property type="component" value="Chromosome"/>
</dbReference>
<dbReference type="KEGG" id="ttq:NIES37_42990"/>
<dbReference type="AlphaFoldDB" id="A0A1Z4N3J1"/>
<evidence type="ECO:0000256" key="1">
    <source>
        <dbReference type="SAM" id="SignalP"/>
    </source>
</evidence>
<feature type="signal peptide" evidence="1">
    <location>
        <begin position="1"/>
        <end position="32"/>
    </location>
</feature>
<organism evidence="2 3">
    <name type="scientific">Tolypothrix tenuis PCC 7101</name>
    <dbReference type="NCBI Taxonomy" id="231146"/>
    <lineage>
        <taxon>Bacteria</taxon>
        <taxon>Bacillati</taxon>
        <taxon>Cyanobacteriota</taxon>
        <taxon>Cyanophyceae</taxon>
        <taxon>Nostocales</taxon>
        <taxon>Tolypothrichaceae</taxon>
        <taxon>Tolypothrix</taxon>
    </lineage>
</organism>
<proteinExistence type="predicted"/>
<dbReference type="EMBL" id="AP018248">
    <property type="protein sequence ID" value="BAZ00310.1"/>
    <property type="molecule type" value="Genomic_DNA"/>
</dbReference>
<sequence>MLEKAFKTRAFTVICLALLLTCSWAIPQQALANSEEQPKQGIPKRRIGGGTRGQCFSSVGRLMALVPENNLGFTKKAYPNILFYLPPTSSSAMVEFVLQDENRQSVYETTFTKSSAGGIINFSLPESSSLPPLDINKKYNWYVSLICDPENRANDIVVNGWIQRVELDSNLNKQLEQTTSPLGLVALYAKAGLWQDALATLAELRATQPNDSRLAVNWTQLLKTEKLDAIAQEPFLEIQIPNSP</sequence>
<protein>
    <recommendedName>
        <fullName evidence="4">DUF928 domain-containing protein</fullName>
    </recommendedName>
</protein>
<evidence type="ECO:0000313" key="3">
    <source>
        <dbReference type="Proteomes" id="UP000218785"/>
    </source>
</evidence>
<evidence type="ECO:0000313" key="2">
    <source>
        <dbReference type="EMBL" id="BAZ00310.1"/>
    </source>
</evidence>
<feature type="chain" id="PRO_5012216026" description="DUF928 domain-containing protein" evidence="1">
    <location>
        <begin position="33"/>
        <end position="244"/>
    </location>
</feature>
<keyword evidence="3" id="KW-1185">Reference proteome</keyword>